<keyword evidence="3 7" id="KW-0240">DNA-directed RNA polymerase</keyword>
<dbReference type="GO" id="GO:0000428">
    <property type="term" value="C:DNA-directed RNA polymerase complex"/>
    <property type="evidence" value="ECO:0007669"/>
    <property type="project" value="UniProtKB-KW"/>
</dbReference>
<comment type="caution">
    <text evidence="7">The sequence shown here is derived from an EMBL/GenBank/DDBJ whole genome shotgun (WGS) entry which is preliminary data.</text>
</comment>
<dbReference type="InterPro" id="IPR009668">
    <property type="entry name" value="RNA_pol-assoc_fac_A49-like"/>
</dbReference>
<protein>
    <submittedName>
        <fullName evidence="7">DNA-directed RNA polymerase I subunit rpa49</fullName>
    </submittedName>
</protein>
<organism evidence="7 8">
    <name type="scientific">Pseudocercospora fuligena</name>
    <dbReference type="NCBI Taxonomy" id="685502"/>
    <lineage>
        <taxon>Eukaryota</taxon>
        <taxon>Fungi</taxon>
        <taxon>Dikarya</taxon>
        <taxon>Ascomycota</taxon>
        <taxon>Pezizomycotina</taxon>
        <taxon>Dothideomycetes</taxon>
        <taxon>Dothideomycetidae</taxon>
        <taxon>Mycosphaerellales</taxon>
        <taxon>Mycosphaerellaceae</taxon>
        <taxon>Pseudocercospora</taxon>
    </lineage>
</organism>
<keyword evidence="4" id="KW-0804">Transcription</keyword>
<dbReference type="AlphaFoldDB" id="A0A8H6R6K9"/>
<dbReference type="GO" id="GO:0006351">
    <property type="term" value="P:DNA-templated transcription"/>
    <property type="evidence" value="ECO:0007669"/>
    <property type="project" value="InterPro"/>
</dbReference>
<proteinExistence type="inferred from homology"/>
<dbReference type="GO" id="GO:0003677">
    <property type="term" value="F:DNA binding"/>
    <property type="evidence" value="ECO:0007669"/>
    <property type="project" value="InterPro"/>
</dbReference>
<evidence type="ECO:0000256" key="6">
    <source>
        <dbReference type="SAM" id="MobiDB-lite"/>
    </source>
</evidence>
<evidence type="ECO:0000256" key="5">
    <source>
        <dbReference type="ARBA" id="ARBA00023242"/>
    </source>
</evidence>
<name>A0A8H6R6K9_9PEZI</name>
<evidence type="ECO:0000256" key="1">
    <source>
        <dbReference type="ARBA" id="ARBA00004604"/>
    </source>
</evidence>
<sequence length="439" mass="49040">MADMEAKKRKRQSNGIDRPNKRIAGEKIKLIHLDGETGAHPVLLTAPGVKTPQVPFKAYSKPRSSKHANAPVKPSTHDLLLHSSQHPKLDYTATPTLGEDDLKHYVCIFDPASNTLEVAEAHHLTLTSTLRSEIYDLDEAEKERLSYAKQREALGSEFGTKKAKKAIAAKTENAIIGDRKGKGKITDVESAILESVGETTAGAASKASEKEIADALLAAKPIPRPNIEAEHPEQVYTFEALVGDAQQYIKIKDWQDKAKAGDAVEFRGIQYPATRLKFVADDPRKLKALKYLTLLLEFHNVLSNAGKAGKKVPKKEVLQKRLPASRWSEQLVDSVRRRFTNESGQELGKWQMDNLYTHICALALFIDNMEVDIWLLKEDTKLEIRALTQYFQELGARVGPVTEAERTRREMTKAQAAATRMARLKLPLQFPQARKGRRA</sequence>
<evidence type="ECO:0000256" key="2">
    <source>
        <dbReference type="ARBA" id="ARBA00009430"/>
    </source>
</evidence>
<reference evidence="7" key="1">
    <citation type="submission" date="2020-04" db="EMBL/GenBank/DDBJ databases">
        <title>Draft genome resource of the tomato pathogen Pseudocercospora fuligena.</title>
        <authorList>
            <person name="Zaccaron A."/>
        </authorList>
    </citation>
    <scope>NUCLEOTIDE SEQUENCE</scope>
    <source>
        <strain evidence="7">PF001</strain>
    </source>
</reference>
<dbReference type="EMBL" id="JABCIY010000338">
    <property type="protein sequence ID" value="KAF7185344.1"/>
    <property type="molecule type" value="Genomic_DNA"/>
</dbReference>
<comment type="similarity">
    <text evidence="2">Belongs to the eukaryotic RPA49/POLR1E RNA polymerase subunit family.</text>
</comment>
<keyword evidence="5" id="KW-0539">Nucleus</keyword>
<dbReference type="PANTHER" id="PTHR14440">
    <property type="entry name" value="DNA-DIRECTED RNA POLYMERASE I SUBUNIT RPA49"/>
    <property type="match status" value="1"/>
</dbReference>
<evidence type="ECO:0000313" key="8">
    <source>
        <dbReference type="Proteomes" id="UP000660729"/>
    </source>
</evidence>
<evidence type="ECO:0000313" key="7">
    <source>
        <dbReference type="EMBL" id="KAF7185344.1"/>
    </source>
</evidence>
<evidence type="ECO:0000256" key="4">
    <source>
        <dbReference type="ARBA" id="ARBA00023163"/>
    </source>
</evidence>
<dbReference type="OrthoDB" id="532500at2759"/>
<dbReference type="Pfam" id="PF06870">
    <property type="entry name" value="RNA_pol_I_A49"/>
    <property type="match status" value="1"/>
</dbReference>
<keyword evidence="8" id="KW-1185">Reference proteome</keyword>
<evidence type="ECO:0000256" key="3">
    <source>
        <dbReference type="ARBA" id="ARBA00022478"/>
    </source>
</evidence>
<comment type="subcellular location">
    <subcellularLocation>
        <location evidence="1">Nucleus</location>
        <location evidence="1">Nucleolus</location>
    </subcellularLocation>
</comment>
<feature type="region of interest" description="Disordered" evidence="6">
    <location>
        <begin position="1"/>
        <end position="25"/>
    </location>
</feature>
<dbReference type="GO" id="GO:0005730">
    <property type="term" value="C:nucleolus"/>
    <property type="evidence" value="ECO:0007669"/>
    <property type="project" value="UniProtKB-SubCell"/>
</dbReference>
<gene>
    <name evidence="7" type="ORF">HII31_13323</name>
</gene>
<dbReference type="Proteomes" id="UP000660729">
    <property type="component" value="Unassembled WGS sequence"/>
</dbReference>
<accession>A0A8H6R6K9</accession>